<dbReference type="SMART" id="SM00248">
    <property type="entry name" value="ANK"/>
    <property type="match status" value="3"/>
</dbReference>
<dbReference type="Gene3D" id="1.25.40.20">
    <property type="entry name" value="Ankyrin repeat-containing domain"/>
    <property type="match status" value="2"/>
</dbReference>
<dbReference type="AlphaFoldDB" id="A0A853JBP0"/>
<dbReference type="InterPro" id="IPR050776">
    <property type="entry name" value="Ank_Repeat/CDKN_Inhibitor"/>
</dbReference>
<name>A0A853JBP0_9GAMM</name>
<dbReference type="PANTHER" id="PTHR24201">
    <property type="entry name" value="ANK_REP_REGION DOMAIN-CONTAINING PROTEIN"/>
    <property type="match status" value="1"/>
</dbReference>
<dbReference type="Pfam" id="PF12796">
    <property type="entry name" value="Ank_2"/>
    <property type="match status" value="1"/>
</dbReference>
<evidence type="ECO:0000256" key="4">
    <source>
        <dbReference type="SAM" id="SignalP"/>
    </source>
</evidence>
<keyword evidence="4" id="KW-0732">Signal</keyword>
<gene>
    <name evidence="5" type="ORF">H0E84_07175</name>
</gene>
<dbReference type="PROSITE" id="PS50088">
    <property type="entry name" value="ANK_REPEAT"/>
    <property type="match status" value="2"/>
</dbReference>
<dbReference type="InterPro" id="IPR036770">
    <property type="entry name" value="Ankyrin_rpt-contain_sf"/>
</dbReference>
<dbReference type="RefSeq" id="WP_180677958.1">
    <property type="nucleotide sequence ID" value="NZ_JACCKA010000049.1"/>
</dbReference>
<evidence type="ECO:0000256" key="1">
    <source>
        <dbReference type="ARBA" id="ARBA00022737"/>
    </source>
</evidence>
<dbReference type="InterPro" id="IPR002110">
    <property type="entry name" value="Ankyrin_rpt"/>
</dbReference>
<dbReference type="PANTHER" id="PTHR24201:SF15">
    <property type="entry name" value="ANKYRIN REPEAT DOMAIN-CONTAINING PROTEIN 66"/>
    <property type="match status" value="1"/>
</dbReference>
<dbReference type="EMBL" id="JACCKA010000049">
    <property type="protein sequence ID" value="NZA26164.1"/>
    <property type="molecule type" value="Genomic_DNA"/>
</dbReference>
<evidence type="ECO:0000256" key="3">
    <source>
        <dbReference type="PROSITE-ProRule" id="PRU00023"/>
    </source>
</evidence>
<comment type="caution">
    <text evidence="5">The sequence shown here is derived from an EMBL/GenBank/DDBJ whole genome shotgun (WGS) entry which is preliminary data.</text>
</comment>
<keyword evidence="2 3" id="KW-0040">ANK repeat</keyword>
<dbReference type="PROSITE" id="PS50297">
    <property type="entry name" value="ANK_REP_REGION"/>
    <property type="match status" value="1"/>
</dbReference>
<dbReference type="PROSITE" id="PS51257">
    <property type="entry name" value="PROKAR_LIPOPROTEIN"/>
    <property type="match status" value="1"/>
</dbReference>
<evidence type="ECO:0000313" key="5">
    <source>
        <dbReference type="EMBL" id="NZA26164.1"/>
    </source>
</evidence>
<feature type="chain" id="PRO_5032898952" evidence="4">
    <location>
        <begin position="19"/>
        <end position="242"/>
    </location>
</feature>
<sequence>MRAALLTILLMLSGAACSGDAMDAKQAFPEDPTAAALAEAAAAGDAARVGDLVRQGADPDAQGESKVNLLQLAMLAQSKTGLRALLEAGADPNRPGLGGSTAVHGAAIADDPEYLEIVLAHGGDPDARHGETGATPLAGATGPRTDAQFRHLLEAGADPGAADRTGNTPLHRAAMLNAGSQVLALLEAGADPGAKNAQDATFQAYLFKTPADRLTAEARGGREAVLTWLRAHDVPLEAGAGD</sequence>
<organism evidence="5 6">
    <name type="scientific">Luteimonas salinisoli</name>
    <dbReference type="NCBI Taxonomy" id="2752307"/>
    <lineage>
        <taxon>Bacteria</taxon>
        <taxon>Pseudomonadati</taxon>
        <taxon>Pseudomonadota</taxon>
        <taxon>Gammaproteobacteria</taxon>
        <taxon>Lysobacterales</taxon>
        <taxon>Lysobacteraceae</taxon>
        <taxon>Luteimonas</taxon>
    </lineage>
</organism>
<reference evidence="5 6" key="1">
    <citation type="submission" date="2020-07" db="EMBL/GenBank/DDBJ databases">
        <title>Luteimonas sp. SJ-92.</title>
        <authorList>
            <person name="Huang X.-X."/>
            <person name="Xu L."/>
            <person name="Sun J.-Q."/>
        </authorList>
    </citation>
    <scope>NUCLEOTIDE SEQUENCE [LARGE SCALE GENOMIC DNA]</scope>
    <source>
        <strain evidence="5 6">SJ-92</strain>
    </source>
</reference>
<dbReference type="Proteomes" id="UP000578091">
    <property type="component" value="Unassembled WGS sequence"/>
</dbReference>
<proteinExistence type="predicted"/>
<keyword evidence="1" id="KW-0677">Repeat</keyword>
<feature type="signal peptide" evidence="4">
    <location>
        <begin position="1"/>
        <end position="18"/>
    </location>
</feature>
<feature type="repeat" description="ANK" evidence="3">
    <location>
        <begin position="165"/>
        <end position="197"/>
    </location>
</feature>
<accession>A0A853JBP0</accession>
<feature type="repeat" description="ANK" evidence="3">
    <location>
        <begin position="98"/>
        <end position="130"/>
    </location>
</feature>
<evidence type="ECO:0000256" key="2">
    <source>
        <dbReference type="ARBA" id="ARBA00023043"/>
    </source>
</evidence>
<dbReference type="SUPFAM" id="SSF48403">
    <property type="entry name" value="Ankyrin repeat"/>
    <property type="match status" value="1"/>
</dbReference>
<evidence type="ECO:0000313" key="6">
    <source>
        <dbReference type="Proteomes" id="UP000578091"/>
    </source>
</evidence>
<keyword evidence="6" id="KW-1185">Reference proteome</keyword>
<protein>
    <submittedName>
        <fullName evidence="5">Ankyrin repeat domain-containing protein</fullName>
    </submittedName>
</protein>